<proteinExistence type="predicted"/>
<feature type="region of interest" description="Disordered" evidence="1">
    <location>
        <begin position="1"/>
        <end position="111"/>
    </location>
</feature>
<comment type="caution">
    <text evidence="2">The sequence shown here is derived from an EMBL/GenBank/DDBJ whole genome shotgun (WGS) entry which is preliminary data.</text>
</comment>
<gene>
    <name evidence="2" type="ORF">AVT10_07265</name>
</gene>
<evidence type="ECO:0000313" key="2">
    <source>
        <dbReference type="EMBL" id="KZE08716.1"/>
    </source>
</evidence>
<accession>A0ABR5Y940</accession>
<dbReference type="RefSeq" id="WP_066693809.1">
    <property type="nucleotide sequence ID" value="NZ_CP117025.1"/>
</dbReference>
<sequence>MADTPAHPQVDPKRTEPLNAFDNPIGYSGQEYDRERQARQAAAEAGAPGFVPSDDGREIPPEAGHRASIGPDGEVHGSGANAGGGAQGENFDDDAPGEGAGVPPAERAPDR</sequence>
<reference evidence="3" key="1">
    <citation type="submission" date="2016-01" db="EMBL/GenBank/DDBJ databases">
        <title>Draft genome of Chromobacterium sp. F49.</title>
        <authorList>
            <person name="Hong K.W."/>
        </authorList>
    </citation>
    <scope>NUCLEOTIDE SEQUENCE [LARGE SCALE GENOMIC DNA]</scope>
    <source>
        <strain evidence="3">CN3</strain>
    </source>
</reference>
<organism evidence="2 3">
    <name type="scientific">Sphingomonas hankookensis</name>
    <dbReference type="NCBI Taxonomy" id="563996"/>
    <lineage>
        <taxon>Bacteria</taxon>
        <taxon>Pseudomonadati</taxon>
        <taxon>Pseudomonadota</taxon>
        <taxon>Alphaproteobacteria</taxon>
        <taxon>Sphingomonadales</taxon>
        <taxon>Sphingomonadaceae</taxon>
        <taxon>Sphingomonas</taxon>
    </lineage>
</organism>
<dbReference type="Proteomes" id="UP000076609">
    <property type="component" value="Unassembled WGS sequence"/>
</dbReference>
<evidence type="ECO:0000256" key="1">
    <source>
        <dbReference type="SAM" id="MobiDB-lite"/>
    </source>
</evidence>
<keyword evidence="3" id="KW-1185">Reference proteome</keyword>
<protein>
    <submittedName>
        <fullName evidence="2">Uncharacterized protein</fullName>
    </submittedName>
</protein>
<dbReference type="EMBL" id="LQQO01000061">
    <property type="protein sequence ID" value="KZE08716.1"/>
    <property type="molecule type" value="Genomic_DNA"/>
</dbReference>
<feature type="compositionally biased region" description="Basic and acidic residues" evidence="1">
    <location>
        <begin position="54"/>
        <end position="65"/>
    </location>
</feature>
<evidence type="ECO:0000313" key="3">
    <source>
        <dbReference type="Proteomes" id="UP000076609"/>
    </source>
</evidence>
<name>A0ABR5Y940_9SPHN</name>